<evidence type="ECO:0000313" key="7">
    <source>
        <dbReference type="EMBL" id="MPM52255.1"/>
    </source>
</evidence>
<keyword evidence="5" id="KW-0812">Transmembrane</keyword>
<dbReference type="PROSITE" id="PS50978">
    <property type="entry name" value="NEAT"/>
    <property type="match status" value="3"/>
</dbReference>
<feature type="domain" description="NEAT" evidence="6">
    <location>
        <begin position="51"/>
        <end position="179"/>
    </location>
</feature>
<dbReference type="SUPFAM" id="SSF158911">
    <property type="entry name" value="NEAT domain-like"/>
    <property type="match status" value="3"/>
</dbReference>
<sequence>MALKKIKNKCLAIGLTVVFSGGNILLASANETVNNDDKILKIEEKNKSEEIKTSEFKNKIIMENESEKEKKLNRENLSETSYVEEKEGKIYVTLDFNGKIDEKSNLEILVNDKLVNHETIENKLNKDNTSVKFEVSSLKDKITVKKNITDLNKQTKYDIVLVKESVNEESTSKEEITNNPQDNNTKPVDKNIQVNKKAQANLEKTENQTSQVKNIKSNIGKLSSIENTVEASDSSLESLARESLGSTSYIEEIDGKTYVQLEFVNNISKDKELEVIVNNKSIDYNTLSKNLDSGKITIKYEIPNLDTESTVMCKIKNSNGEAKDIEFKVSLKKDTLKYIKDITSTNINNVENSANNSTIKNLNPTKKTYNRGGQILQKPSTSGKLSSIKNDIITLSEEAEELASEQLNDITFIEEINGKTYAIFDFVDAVASDSNIRIDVNDKQVSYETISSHLAKGRMRIKFEIPNIYADIKVKSYVESKKKDIEYNVKLIKSTLKVESENSTQTNNNNNNNNNSSTTTKPKLPQTGIGFDGAMITGLGATMIVAGAALTKKKDE</sequence>
<keyword evidence="3" id="KW-0175">Coiled coil</keyword>
<evidence type="ECO:0000256" key="4">
    <source>
        <dbReference type="SAM" id="MobiDB-lite"/>
    </source>
</evidence>
<dbReference type="InterPro" id="IPR037250">
    <property type="entry name" value="NEAT_dom_sf"/>
</dbReference>
<proteinExistence type="predicted"/>
<comment type="caution">
    <text evidence="7">The sequence shown here is derived from an EMBL/GenBank/DDBJ whole genome shotgun (WGS) entry which is preliminary data.</text>
</comment>
<protein>
    <recommendedName>
        <fullName evidence="6">NEAT domain-containing protein</fullName>
    </recommendedName>
</protein>
<dbReference type="Pfam" id="PF05031">
    <property type="entry name" value="NEAT"/>
    <property type="match status" value="1"/>
</dbReference>
<keyword evidence="5" id="KW-0472">Membrane</keyword>
<dbReference type="AlphaFoldDB" id="A0A645AGC7"/>
<gene>
    <name evidence="7" type="ORF">SDC9_99012</name>
</gene>
<keyword evidence="2" id="KW-0732">Signal</keyword>
<feature type="region of interest" description="Disordered" evidence="4">
    <location>
        <begin position="498"/>
        <end position="525"/>
    </location>
</feature>
<organism evidence="7">
    <name type="scientific">bioreactor metagenome</name>
    <dbReference type="NCBI Taxonomy" id="1076179"/>
    <lineage>
        <taxon>unclassified sequences</taxon>
        <taxon>metagenomes</taxon>
        <taxon>ecological metagenomes</taxon>
    </lineage>
</organism>
<feature type="coiled-coil region" evidence="3">
    <location>
        <begin position="188"/>
        <end position="215"/>
    </location>
</feature>
<dbReference type="SMART" id="SM00725">
    <property type="entry name" value="NEAT"/>
    <property type="match status" value="1"/>
</dbReference>
<dbReference type="EMBL" id="VSSQ01013775">
    <property type="protein sequence ID" value="MPM52255.1"/>
    <property type="molecule type" value="Genomic_DNA"/>
</dbReference>
<evidence type="ECO:0000259" key="6">
    <source>
        <dbReference type="PROSITE" id="PS50978"/>
    </source>
</evidence>
<reference evidence="7" key="1">
    <citation type="submission" date="2019-08" db="EMBL/GenBank/DDBJ databases">
        <authorList>
            <person name="Kucharzyk K."/>
            <person name="Murdoch R.W."/>
            <person name="Higgins S."/>
            <person name="Loffler F."/>
        </authorList>
    </citation>
    <scope>NUCLEOTIDE SEQUENCE</scope>
</reference>
<dbReference type="GO" id="GO:0030313">
    <property type="term" value="C:cell envelope"/>
    <property type="evidence" value="ECO:0007669"/>
    <property type="project" value="UniProtKB-SubCell"/>
</dbReference>
<feature type="compositionally biased region" description="Low complexity" evidence="4">
    <location>
        <begin position="502"/>
        <end position="520"/>
    </location>
</feature>
<dbReference type="InterPro" id="IPR006635">
    <property type="entry name" value="NEAT_dom"/>
</dbReference>
<keyword evidence="5" id="KW-1133">Transmembrane helix</keyword>
<feature type="transmembrane region" description="Helical" evidence="5">
    <location>
        <begin position="529"/>
        <end position="550"/>
    </location>
</feature>
<evidence type="ECO:0000256" key="3">
    <source>
        <dbReference type="SAM" id="Coils"/>
    </source>
</evidence>
<dbReference type="Gene3D" id="2.60.40.1850">
    <property type="match status" value="3"/>
</dbReference>
<evidence type="ECO:0000256" key="5">
    <source>
        <dbReference type="SAM" id="Phobius"/>
    </source>
</evidence>
<name>A0A645AGC7_9ZZZZ</name>
<dbReference type="NCBIfam" id="TIGR01167">
    <property type="entry name" value="LPXTG_anchor"/>
    <property type="match status" value="1"/>
</dbReference>
<accession>A0A645AGC7</accession>
<feature type="domain" description="NEAT" evidence="6">
    <location>
        <begin position="381"/>
        <end position="508"/>
    </location>
</feature>
<evidence type="ECO:0000256" key="2">
    <source>
        <dbReference type="ARBA" id="ARBA00022729"/>
    </source>
</evidence>
<feature type="domain" description="NEAT" evidence="6">
    <location>
        <begin position="218"/>
        <end position="349"/>
    </location>
</feature>
<evidence type="ECO:0000256" key="1">
    <source>
        <dbReference type="ARBA" id="ARBA00004196"/>
    </source>
</evidence>
<comment type="subcellular location">
    <subcellularLocation>
        <location evidence="1">Cell envelope</location>
    </subcellularLocation>
</comment>